<comment type="caution">
    <text evidence="1">The sequence shown here is derived from an EMBL/GenBank/DDBJ whole genome shotgun (WGS) entry which is preliminary data.</text>
</comment>
<feature type="non-terminal residue" evidence="1">
    <location>
        <position position="1"/>
    </location>
</feature>
<accession>A0A412BLM2</accession>
<protein>
    <submittedName>
        <fullName evidence="1">Uncharacterized protein</fullName>
    </submittedName>
</protein>
<evidence type="ECO:0000313" key="1">
    <source>
        <dbReference type="EMBL" id="RGQ56535.1"/>
    </source>
</evidence>
<proteinExistence type="predicted"/>
<dbReference type="EMBL" id="QRTJ01000100">
    <property type="protein sequence ID" value="RGQ56535.1"/>
    <property type="molecule type" value="Genomic_DNA"/>
</dbReference>
<dbReference type="AlphaFoldDB" id="A0A412BLM2"/>
<organism evidence="1 2">
    <name type="scientific">Mediterraneibacter gnavus</name>
    <name type="common">Ruminococcus gnavus</name>
    <dbReference type="NCBI Taxonomy" id="33038"/>
    <lineage>
        <taxon>Bacteria</taxon>
        <taxon>Bacillati</taxon>
        <taxon>Bacillota</taxon>
        <taxon>Clostridia</taxon>
        <taxon>Lachnospirales</taxon>
        <taxon>Lachnospiraceae</taxon>
        <taxon>Mediterraneibacter</taxon>
    </lineage>
</organism>
<gene>
    <name evidence="1" type="ORF">DWY88_18650</name>
</gene>
<evidence type="ECO:0000313" key="2">
    <source>
        <dbReference type="Proteomes" id="UP000286137"/>
    </source>
</evidence>
<dbReference type="RefSeq" id="WP_207658669.1">
    <property type="nucleotide sequence ID" value="NZ_QRTJ01000100.1"/>
</dbReference>
<sequence>IEESYLQTFSHSLEKDQPYLIDIAGTPYTIKHSSVAFLFENIMHLDYKDIYKTIMACSFSNYDILQS</sequence>
<name>A0A412BLM2_MEDGN</name>
<reference evidence="1 2" key="1">
    <citation type="submission" date="2018-08" db="EMBL/GenBank/DDBJ databases">
        <title>A genome reference for cultivated species of the human gut microbiota.</title>
        <authorList>
            <person name="Zou Y."/>
            <person name="Xue W."/>
            <person name="Luo G."/>
        </authorList>
    </citation>
    <scope>NUCLEOTIDE SEQUENCE [LARGE SCALE GENOMIC DNA]</scope>
    <source>
        <strain evidence="1 2">AF27-4BH</strain>
    </source>
</reference>
<dbReference type="Proteomes" id="UP000286137">
    <property type="component" value="Unassembled WGS sequence"/>
</dbReference>